<keyword evidence="3" id="KW-1185">Reference proteome</keyword>
<feature type="region of interest" description="Disordered" evidence="1">
    <location>
        <begin position="80"/>
        <end position="125"/>
    </location>
</feature>
<reference evidence="3" key="1">
    <citation type="journal article" date="2019" name="Int. J. Syst. Evol. Microbiol.">
        <title>The Global Catalogue of Microorganisms (GCM) 10K type strain sequencing project: providing services to taxonomists for standard genome sequencing and annotation.</title>
        <authorList>
            <consortium name="The Broad Institute Genomics Platform"/>
            <consortium name="The Broad Institute Genome Sequencing Center for Infectious Disease"/>
            <person name="Wu L."/>
            <person name="Ma J."/>
        </authorList>
    </citation>
    <scope>NUCLEOTIDE SEQUENCE [LARGE SCALE GENOMIC DNA]</scope>
    <source>
        <strain evidence="3">NBRC 109019</strain>
    </source>
</reference>
<dbReference type="Proteomes" id="UP001321477">
    <property type="component" value="Chromosome"/>
</dbReference>
<organism evidence="2 3">
    <name type="scientific">Agromyces marinus</name>
    <dbReference type="NCBI Taxonomy" id="1389020"/>
    <lineage>
        <taxon>Bacteria</taxon>
        <taxon>Bacillati</taxon>
        <taxon>Actinomycetota</taxon>
        <taxon>Actinomycetes</taxon>
        <taxon>Micrococcales</taxon>
        <taxon>Microbacteriaceae</taxon>
        <taxon>Agromyces</taxon>
    </lineage>
</organism>
<evidence type="ECO:0000256" key="1">
    <source>
        <dbReference type="SAM" id="MobiDB-lite"/>
    </source>
</evidence>
<accession>A0ABM8H190</accession>
<proteinExistence type="predicted"/>
<feature type="compositionally biased region" description="Basic and acidic residues" evidence="1">
    <location>
        <begin position="80"/>
        <end position="93"/>
    </location>
</feature>
<name>A0ABM8H190_9MICO</name>
<dbReference type="EMBL" id="AP027734">
    <property type="protein sequence ID" value="BDZ54504.1"/>
    <property type="molecule type" value="Genomic_DNA"/>
</dbReference>
<feature type="compositionally biased region" description="Basic and acidic residues" evidence="1">
    <location>
        <begin position="30"/>
        <end position="40"/>
    </location>
</feature>
<evidence type="ECO:0000313" key="3">
    <source>
        <dbReference type="Proteomes" id="UP001321477"/>
    </source>
</evidence>
<sequence length="189" mass="19358">MGVDDLHSRGFEQLRDAAVDDEELLVLERAESVEDRDDARSVGLPEAVGEFGEQAGDEEFGESVGRGHVGLVDARLAVDAEADRHPTHGDGEQRGLGSREGTAGERDTEGAGALVRQPGDAGDLGQVVPGLGCGSGRLEDREVTGDAAPLVFLGGGALEMSSVTVTVSTGIPAARSCSCAASKFNTSPA</sequence>
<evidence type="ECO:0000313" key="2">
    <source>
        <dbReference type="EMBL" id="BDZ54504.1"/>
    </source>
</evidence>
<protein>
    <submittedName>
        <fullName evidence="2">Uncharacterized protein</fullName>
    </submittedName>
</protein>
<feature type="region of interest" description="Disordered" evidence="1">
    <location>
        <begin position="30"/>
        <end position="64"/>
    </location>
</feature>
<gene>
    <name evidence="2" type="ORF">GCM10025870_15770</name>
</gene>